<evidence type="ECO:0000256" key="2">
    <source>
        <dbReference type="ARBA" id="ARBA00022475"/>
    </source>
</evidence>
<dbReference type="GO" id="GO:0030288">
    <property type="term" value="C:outer membrane-bounded periplasmic space"/>
    <property type="evidence" value="ECO:0007669"/>
    <property type="project" value="TreeGrafter"/>
</dbReference>
<dbReference type="GO" id="GO:0071555">
    <property type="term" value="P:cell wall organization"/>
    <property type="evidence" value="ECO:0007669"/>
    <property type="project" value="UniProtKB-KW"/>
</dbReference>
<dbReference type="EMBL" id="JACNJD010000360">
    <property type="protein sequence ID" value="MBC8179223.1"/>
    <property type="molecule type" value="Genomic_DNA"/>
</dbReference>
<evidence type="ECO:0000256" key="3">
    <source>
        <dbReference type="ARBA" id="ARBA00022645"/>
    </source>
</evidence>
<dbReference type="GO" id="GO:0004180">
    <property type="term" value="F:carboxypeptidase activity"/>
    <property type="evidence" value="ECO:0007669"/>
    <property type="project" value="UniProtKB-KW"/>
</dbReference>
<keyword evidence="4" id="KW-0378">Hydrolase</keyword>
<dbReference type="UniPathway" id="UPA00219"/>
<dbReference type="SUPFAM" id="SSF53955">
    <property type="entry name" value="Lysozyme-like"/>
    <property type="match status" value="1"/>
</dbReference>
<evidence type="ECO:0000256" key="1">
    <source>
        <dbReference type="ARBA" id="ARBA00004236"/>
    </source>
</evidence>
<dbReference type="GO" id="GO:0005886">
    <property type="term" value="C:plasma membrane"/>
    <property type="evidence" value="ECO:0007669"/>
    <property type="project" value="UniProtKB-SubCell"/>
</dbReference>
<keyword evidence="9" id="KW-0472">Membrane</keyword>
<keyword evidence="4" id="KW-0645">Protease</keyword>
<keyword evidence="10" id="KW-0511">Multifunctional enzyme</keyword>
<organism evidence="16 17">
    <name type="scientific">Candidatus Desulfacyla euxinica</name>
    <dbReference type="NCBI Taxonomy" id="2841693"/>
    <lineage>
        <taxon>Bacteria</taxon>
        <taxon>Deltaproteobacteria</taxon>
        <taxon>Candidatus Desulfacyla</taxon>
    </lineage>
</organism>
<evidence type="ECO:0000256" key="4">
    <source>
        <dbReference type="ARBA" id="ARBA00022670"/>
    </source>
</evidence>
<feature type="domain" description="Glycosyl transferase family 51" evidence="15">
    <location>
        <begin position="65"/>
        <end position="240"/>
    </location>
</feature>
<evidence type="ECO:0000256" key="9">
    <source>
        <dbReference type="ARBA" id="ARBA00023136"/>
    </source>
</evidence>
<evidence type="ECO:0000256" key="7">
    <source>
        <dbReference type="ARBA" id="ARBA00022960"/>
    </source>
</evidence>
<dbReference type="InterPro" id="IPR036950">
    <property type="entry name" value="PBP_transglycosylase"/>
</dbReference>
<name>A0A8J6N3D0_9DELT</name>
<keyword evidence="3" id="KW-0121">Carboxypeptidase</keyword>
<comment type="subcellular location">
    <subcellularLocation>
        <location evidence="1">Cell membrane</location>
    </subcellularLocation>
</comment>
<evidence type="ECO:0000256" key="8">
    <source>
        <dbReference type="ARBA" id="ARBA00022984"/>
    </source>
</evidence>
<dbReference type="PANTHER" id="PTHR32282:SF11">
    <property type="entry name" value="PENICILLIN-BINDING PROTEIN 1B"/>
    <property type="match status" value="1"/>
</dbReference>
<dbReference type="AlphaFoldDB" id="A0A8J6N3D0"/>
<dbReference type="Gene3D" id="1.10.3810.10">
    <property type="entry name" value="Biosynthetic peptidoglycan transglycosylase-like"/>
    <property type="match status" value="1"/>
</dbReference>
<keyword evidence="8" id="KW-0573">Peptidoglycan synthesis</keyword>
<feature type="compositionally biased region" description="Polar residues" evidence="14">
    <location>
        <begin position="1021"/>
        <end position="1035"/>
    </location>
</feature>
<feature type="region of interest" description="Disordered" evidence="14">
    <location>
        <begin position="1008"/>
        <end position="1053"/>
    </location>
</feature>
<dbReference type="EC" id="2.4.99.28" evidence="12"/>
<protein>
    <recommendedName>
        <fullName evidence="12">peptidoglycan glycosyltransferase</fullName>
        <ecNumber evidence="12">2.4.99.28</ecNumber>
    </recommendedName>
</protein>
<dbReference type="GO" id="GO:0008360">
    <property type="term" value="P:regulation of cell shape"/>
    <property type="evidence" value="ECO:0007669"/>
    <property type="project" value="UniProtKB-KW"/>
</dbReference>
<keyword evidence="6" id="KW-0808">Transferase</keyword>
<dbReference type="InterPro" id="IPR001264">
    <property type="entry name" value="Glyco_trans_51"/>
</dbReference>
<sequence length="1053" mass="119543">MKRIFIFLFILLIVLPSAFLGYFYYMVTREAATRIERGAIDRVIASESPVYYGDGHTPIGVFFEMTHSKHIAYEAIPKVFVKALIAAEDRNFFDHMGFDIKAIVRAFVANIKTGKVVQGGSTITQQTAKNIFKREKRTYKTKLKEMMQAFLLERRYTKEEILEMYANQFFVTGYGKGLRIAAQYFFGKDTKNLDLVEAAFIVGSLKGPNRYNPFIKKTKAQKDEAKQLAKERKDYVLGRMLSLNFISKTDYEEAKEREVPFKEGKITYRLNVVLDYIRNQLESDYFREILREQGVDNIATSGISIYTSVDKEVQYAALMSLRRHLPLMDIKLNGYRPWQNKEKWKGLLEKGLKKPKENIPFLARITSVETDRDKCHLIVEWDNGGGVIDFEGLKPVGAAWLKANIGNWAKFDREHAPILLKKFHVGDLVPVQLMIPDKMPPNKDRDAKLMLSAIPELEGGIVALQSGMIKAMVGGFFDRYFNRAVDAKRQLGSIFKPIVYAAALQLKWNILDPLKNRREIFQFEGTSYLPRPDHEPKSDTVSMVWAGAKSENLATVWLLYHLTDHLNLSEFRQVADLVGLGRKESESYQAYKGRIRDRDGVIVNREALMAAAFDEAKDQIETDIIFEGRESILDDLHRLHFDLSESTAEMAGLKNHQIMRYDFKRLSTLNREMREQFQRAVPQSHGRFYRAVKAGRGLRIIYTDHPEYLARDDLIPITPKWLIEKAQGPDIEKKVWIDNLIPAGILDSIETHIKANYKKLLTHERYSFEVLSKVRDFRTLVNLSFVVYLSKKIGISTPLDPVLSFPLGPNSISIMEAALAYETLATGRAYPLSPGGGSAMVPIIKKIVDREGEVIWEYSPKPERVLSRRVSTLISEILGKVMERGTGKKAKDAIRLFDIPVPTFGKTGTANRFTNSSFVGLIPGPDSRTGQFDLENGYVIATYTGYDDNRPMKGKHISIYGSSGALPLWIDTANAIIGTTDFKEGVQPADLVFSPLVRPGVDQKGFRRIPVSPVTGLPKRPSNQSAESSDVTVLSETDEQGEKVTLKRHFEPF</sequence>
<keyword evidence="2" id="KW-1003">Cell membrane</keyword>
<evidence type="ECO:0000256" key="11">
    <source>
        <dbReference type="ARBA" id="ARBA00023316"/>
    </source>
</evidence>
<comment type="catalytic activity">
    <reaction evidence="13">
        <text>[GlcNAc-(1-&gt;4)-Mur2Ac(oyl-L-Ala-gamma-D-Glu-L-Lys-D-Ala-D-Ala)](n)-di-trans,octa-cis-undecaprenyl diphosphate + beta-D-GlcNAc-(1-&gt;4)-Mur2Ac(oyl-L-Ala-gamma-D-Glu-L-Lys-D-Ala-D-Ala)-di-trans,octa-cis-undecaprenyl diphosphate = [GlcNAc-(1-&gt;4)-Mur2Ac(oyl-L-Ala-gamma-D-Glu-L-Lys-D-Ala-D-Ala)](n+1)-di-trans,octa-cis-undecaprenyl diphosphate + di-trans,octa-cis-undecaprenyl diphosphate + H(+)</text>
        <dbReference type="Rhea" id="RHEA:23708"/>
        <dbReference type="Rhea" id="RHEA-COMP:9602"/>
        <dbReference type="Rhea" id="RHEA-COMP:9603"/>
        <dbReference type="ChEBI" id="CHEBI:15378"/>
        <dbReference type="ChEBI" id="CHEBI:58405"/>
        <dbReference type="ChEBI" id="CHEBI:60033"/>
        <dbReference type="ChEBI" id="CHEBI:78435"/>
        <dbReference type="EC" id="2.4.99.28"/>
    </reaction>
</comment>
<feature type="compositionally biased region" description="Basic and acidic residues" evidence="14">
    <location>
        <begin position="1040"/>
        <end position="1053"/>
    </location>
</feature>
<evidence type="ECO:0000256" key="12">
    <source>
        <dbReference type="ARBA" id="ARBA00044770"/>
    </source>
</evidence>
<dbReference type="GO" id="GO:0006508">
    <property type="term" value="P:proteolysis"/>
    <property type="evidence" value="ECO:0007669"/>
    <property type="project" value="UniProtKB-KW"/>
</dbReference>
<dbReference type="SUPFAM" id="SSF56601">
    <property type="entry name" value="beta-lactamase/transpeptidase-like"/>
    <property type="match status" value="2"/>
</dbReference>
<dbReference type="InterPro" id="IPR023346">
    <property type="entry name" value="Lysozyme-like_dom_sf"/>
</dbReference>
<evidence type="ECO:0000259" key="15">
    <source>
        <dbReference type="Pfam" id="PF00912"/>
    </source>
</evidence>
<evidence type="ECO:0000256" key="5">
    <source>
        <dbReference type="ARBA" id="ARBA00022676"/>
    </source>
</evidence>
<keyword evidence="7" id="KW-0133">Cell shape</keyword>
<evidence type="ECO:0000256" key="14">
    <source>
        <dbReference type="SAM" id="MobiDB-lite"/>
    </source>
</evidence>
<evidence type="ECO:0000313" key="17">
    <source>
        <dbReference type="Proteomes" id="UP000650524"/>
    </source>
</evidence>
<evidence type="ECO:0000256" key="6">
    <source>
        <dbReference type="ARBA" id="ARBA00022679"/>
    </source>
</evidence>
<dbReference type="Pfam" id="PF00912">
    <property type="entry name" value="Transgly"/>
    <property type="match status" value="1"/>
</dbReference>
<dbReference type="Gene3D" id="3.40.710.10">
    <property type="entry name" value="DD-peptidase/beta-lactamase superfamily"/>
    <property type="match status" value="2"/>
</dbReference>
<keyword evidence="5" id="KW-0328">Glycosyltransferase</keyword>
<dbReference type="GO" id="GO:0008955">
    <property type="term" value="F:peptidoglycan glycosyltransferase activity"/>
    <property type="evidence" value="ECO:0007669"/>
    <property type="project" value="UniProtKB-EC"/>
</dbReference>
<evidence type="ECO:0000256" key="13">
    <source>
        <dbReference type="ARBA" id="ARBA00049902"/>
    </source>
</evidence>
<keyword evidence="11" id="KW-0961">Cell wall biogenesis/degradation</keyword>
<evidence type="ECO:0000256" key="10">
    <source>
        <dbReference type="ARBA" id="ARBA00023268"/>
    </source>
</evidence>
<dbReference type="InterPro" id="IPR050396">
    <property type="entry name" value="Glycosyltr_51/Transpeptidase"/>
</dbReference>
<dbReference type="PANTHER" id="PTHR32282">
    <property type="entry name" value="BINDING PROTEIN TRANSPEPTIDASE, PUTATIVE-RELATED"/>
    <property type="match status" value="1"/>
</dbReference>
<reference evidence="16 17" key="1">
    <citation type="submission" date="2020-08" db="EMBL/GenBank/DDBJ databases">
        <title>Bridging the membrane lipid divide: bacteria of the FCB group superphylum have the potential to synthesize archaeal ether lipids.</title>
        <authorList>
            <person name="Villanueva L."/>
            <person name="Von Meijenfeldt F.A.B."/>
            <person name="Westbye A.B."/>
            <person name="Yadav S."/>
            <person name="Hopmans E.C."/>
            <person name="Dutilh B.E."/>
            <person name="Sinninghe Damste J.S."/>
        </authorList>
    </citation>
    <scope>NUCLEOTIDE SEQUENCE [LARGE SCALE GENOMIC DNA]</scope>
    <source>
        <strain evidence="16">NIOZ-UU27</strain>
    </source>
</reference>
<proteinExistence type="predicted"/>
<evidence type="ECO:0000313" key="16">
    <source>
        <dbReference type="EMBL" id="MBC8179223.1"/>
    </source>
</evidence>
<comment type="caution">
    <text evidence="16">The sequence shown here is derived from an EMBL/GenBank/DDBJ whole genome shotgun (WGS) entry which is preliminary data.</text>
</comment>
<dbReference type="Proteomes" id="UP000650524">
    <property type="component" value="Unassembled WGS sequence"/>
</dbReference>
<dbReference type="InterPro" id="IPR012338">
    <property type="entry name" value="Beta-lactam/transpept-like"/>
</dbReference>
<dbReference type="GO" id="GO:0009252">
    <property type="term" value="P:peptidoglycan biosynthetic process"/>
    <property type="evidence" value="ECO:0007669"/>
    <property type="project" value="UniProtKB-UniPathway"/>
</dbReference>
<accession>A0A8J6N3D0</accession>
<gene>
    <name evidence="16" type="ORF">H8E19_17615</name>
</gene>